<keyword evidence="1" id="KW-0732">Signal</keyword>
<comment type="caution">
    <text evidence="2">The sequence shown here is derived from an EMBL/GenBank/DDBJ whole genome shotgun (WGS) entry which is preliminary data.</text>
</comment>
<evidence type="ECO:0000313" key="2">
    <source>
        <dbReference type="EMBL" id="RDE08937.1"/>
    </source>
</evidence>
<gene>
    <name evidence="2" type="ORF">DVH29_09310</name>
</gene>
<evidence type="ECO:0000256" key="1">
    <source>
        <dbReference type="SAM" id="SignalP"/>
    </source>
</evidence>
<protein>
    <submittedName>
        <fullName evidence="2">Uncharacterized protein</fullName>
    </submittedName>
</protein>
<reference evidence="3" key="1">
    <citation type="submission" date="2018-07" db="EMBL/GenBank/DDBJ databases">
        <authorList>
            <person name="Liu B.-T."/>
            <person name="Du Z."/>
        </authorList>
    </citation>
    <scope>NUCLEOTIDE SEQUENCE [LARGE SCALE GENOMIC DNA]</scope>
    <source>
        <strain evidence="3">XYN52</strain>
    </source>
</reference>
<name>A0A369W4K3_9HYPH</name>
<evidence type="ECO:0000313" key="3">
    <source>
        <dbReference type="Proteomes" id="UP000253759"/>
    </source>
</evidence>
<dbReference type="RefSeq" id="WP_114645903.1">
    <property type="nucleotide sequence ID" value="NZ_QQNH01000010.1"/>
</dbReference>
<dbReference type="EMBL" id="QQNH01000010">
    <property type="protein sequence ID" value="RDE08937.1"/>
    <property type="molecule type" value="Genomic_DNA"/>
</dbReference>
<organism evidence="2 3">
    <name type="scientific">Pelagibacterium lacus</name>
    <dbReference type="NCBI Taxonomy" id="2282655"/>
    <lineage>
        <taxon>Bacteria</taxon>
        <taxon>Pseudomonadati</taxon>
        <taxon>Pseudomonadota</taxon>
        <taxon>Alphaproteobacteria</taxon>
        <taxon>Hyphomicrobiales</taxon>
        <taxon>Devosiaceae</taxon>
        <taxon>Pelagibacterium</taxon>
    </lineage>
</organism>
<dbReference type="OrthoDB" id="7949447at2"/>
<proteinExistence type="predicted"/>
<keyword evidence="3" id="KW-1185">Reference proteome</keyword>
<feature type="signal peptide" evidence="1">
    <location>
        <begin position="1"/>
        <end position="23"/>
    </location>
</feature>
<dbReference type="AlphaFoldDB" id="A0A369W4K3"/>
<sequence length="107" mass="11135">MKLLIVSAAALFASVTSGFGVNAADLAAQLDVVASAVNAEDLDAIGSPDDPAEIIGDLDGRWFILNNVVRNWGTEGVGFGPEDLERSQTRNCSDGADSTFYRVSTAG</sequence>
<accession>A0A369W4K3</accession>
<dbReference type="Proteomes" id="UP000253759">
    <property type="component" value="Unassembled WGS sequence"/>
</dbReference>
<feature type="chain" id="PRO_5016613110" evidence="1">
    <location>
        <begin position="24"/>
        <end position="107"/>
    </location>
</feature>